<dbReference type="GO" id="GO:0006508">
    <property type="term" value="P:proteolysis"/>
    <property type="evidence" value="ECO:0007669"/>
    <property type="project" value="InterPro"/>
</dbReference>
<dbReference type="OrthoDB" id="128569at2"/>
<dbReference type="SUPFAM" id="SSF50494">
    <property type="entry name" value="Trypsin-like serine proteases"/>
    <property type="match status" value="1"/>
</dbReference>
<sequence length="257" mass="26925">MRGFGEIAERLRRSTVQVRLNKHGGGSGIVWKPDGLILTNAHVARGSQAEIELWDGRRFPAKLVSKDARRDLATFRIAAANLEAAVVGDSAALRPGELVIAVGNPLGFAGALSTGIVHSNSDRWIHADVQLAPGNSGGPLANSLGQVIGVNTAIVNGLGAAVPSKAALEFVQHGARPTLGVTMRPVHLGLQLLEVEPGGAAANASLRAGDILLTRFDALNEALDSGRPTLRLHFLRDDPKRVREAVVLLAARVEAAA</sequence>
<organism evidence="1">
    <name type="scientific">Solibacter usitatus (strain Ellin6076)</name>
    <dbReference type="NCBI Taxonomy" id="234267"/>
    <lineage>
        <taxon>Bacteria</taxon>
        <taxon>Pseudomonadati</taxon>
        <taxon>Acidobacteriota</taxon>
        <taxon>Terriglobia</taxon>
        <taxon>Bryobacterales</taxon>
        <taxon>Solibacteraceae</taxon>
        <taxon>Candidatus Solibacter</taxon>
    </lineage>
</organism>
<reference evidence="1" key="1">
    <citation type="submission" date="2006-10" db="EMBL/GenBank/DDBJ databases">
        <title>Complete sequence of Solibacter usitatus Ellin6076.</title>
        <authorList>
            <consortium name="US DOE Joint Genome Institute"/>
            <person name="Copeland A."/>
            <person name="Lucas S."/>
            <person name="Lapidus A."/>
            <person name="Barry K."/>
            <person name="Detter J.C."/>
            <person name="Glavina del Rio T."/>
            <person name="Hammon N."/>
            <person name="Israni S."/>
            <person name="Dalin E."/>
            <person name="Tice H."/>
            <person name="Pitluck S."/>
            <person name="Thompson L.S."/>
            <person name="Brettin T."/>
            <person name="Bruce D."/>
            <person name="Han C."/>
            <person name="Tapia R."/>
            <person name="Gilna P."/>
            <person name="Schmutz J."/>
            <person name="Larimer F."/>
            <person name="Land M."/>
            <person name="Hauser L."/>
            <person name="Kyrpides N."/>
            <person name="Mikhailova N."/>
            <person name="Janssen P.H."/>
            <person name="Kuske C.R."/>
            <person name="Richardson P."/>
        </authorList>
    </citation>
    <scope>NUCLEOTIDE SEQUENCE</scope>
    <source>
        <strain evidence="1">Ellin6076</strain>
    </source>
</reference>
<proteinExistence type="predicted"/>
<dbReference type="STRING" id="234267.Acid_6400"/>
<dbReference type="HOGENOM" id="CLU_020120_2_2_0"/>
<dbReference type="InParanoid" id="Q01SP4"/>
<dbReference type="Gene3D" id="2.40.10.120">
    <property type="match status" value="1"/>
</dbReference>
<dbReference type="KEGG" id="sus:Acid_6400"/>
<dbReference type="InterPro" id="IPR001940">
    <property type="entry name" value="Peptidase_S1C"/>
</dbReference>
<dbReference type="PRINTS" id="PR00834">
    <property type="entry name" value="PROTEASES2C"/>
</dbReference>
<dbReference type="InterPro" id="IPR036034">
    <property type="entry name" value="PDZ_sf"/>
</dbReference>
<evidence type="ECO:0000313" key="1">
    <source>
        <dbReference type="EMBL" id="ABJ87326.1"/>
    </source>
</evidence>
<dbReference type="PANTHER" id="PTHR22939">
    <property type="entry name" value="SERINE PROTEASE FAMILY S1C HTRA-RELATED"/>
    <property type="match status" value="1"/>
</dbReference>
<dbReference type="SUPFAM" id="SSF50156">
    <property type="entry name" value="PDZ domain-like"/>
    <property type="match status" value="1"/>
</dbReference>
<dbReference type="EMBL" id="CP000473">
    <property type="protein sequence ID" value="ABJ87326.1"/>
    <property type="molecule type" value="Genomic_DNA"/>
</dbReference>
<dbReference type="Pfam" id="PF13365">
    <property type="entry name" value="Trypsin_2"/>
    <property type="match status" value="1"/>
</dbReference>
<dbReference type="AlphaFoldDB" id="Q01SP4"/>
<name>Q01SP4_SOLUE</name>
<dbReference type="PANTHER" id="PTHR22939:SF129">
    <property type="entry name" value="SERINE PROTEASE HTRA2, MITOCHONDRIAL"/>
    <property type="match status" value="1"/>
</dbReference>
<dbReference type="InterPro" id="IPR009003">
    <property type="entry name" value="Peptidase_S1_PA"/>
</dbReference>
<gene>
    <name evidence="1" type="ordered locus">Acid_6400</name>
</gene>
<protein>
    <submittedName>
        <fullName evidence="1">Peptidase S1 and S6, chymotrypsin/Hap</fullName>
    </submittedName>
</protein>
<dbReference type="eggNOG" id="COG0265">
    <property type="taxonomic scope" value="Bacteria"/>
</dbReference>
<accession>Q01SP4</accession>
<dbReference type="GO" id="GO:0004252">
    <property type="term" value="F:serine-type endopeptidase activity"/>
    <property type="evidence" value="ECO:0007669"/>
    <property type="project" value="InterPro"/>
</dbReference>